<dbReference type="Proteomes" id="UP000634529">
    <property type="component" value="Unassembled WGS sequence"/>
</dbReference>
<gene>
    <name evidence="1" type="ORF">IFO66_09030</name>
</gene>
<keyword evidence="2" id="KW-1185">Reference proteome</keyword>
<protein>
    <submittedName>
        <fullName evidence="1">Uncharacterized protein</fullName>
    </submittedName>
</protein>
<sequence>MKTLSKGNVSTESQSVAQLLALLVSEEKVVANLMQLETDKVLAFVGRNREFPSQPTSKEIIQFNQSLIQVLESIYMTEWQLCKKWTAILPLIPYESDTSSCASIIVADDNEDIARFYHDDRGFDY</sequence>
<evidence type="ECO:0000313" key="2">
    <source>
        <dbReference type="Proteomes" id="UP000634529"/>
    </source>
</evidence>
<evidence type="ECO:0000313" key="1">
    <source>
        <dbReference type="EMBL" id="MBD8498457.1"/>
    </source>
</evidence>
<proteinExistence type="predicted"/>
<name>A0ABR9AZ27_9BACL</name>
<comment type="caution">
    <text evidence="1">The sequence shown here is derived from an EMBL/GenBank/DDBJ whole genome shotgun (WGS) entry which is preliminary data.</text>
</comment>
<dbReference type="Pfam" id="PF26595">
    <property type="entry name" value="A_ENA"/>
    <property type="match status" value="1"/>
</dbReference>
<organism evidence="1 2">
    <name type="scientific">Paenibacillus arenosi</name>
    <dbReference type="NCBI Taxonomy" id="2774142"/>
    <lineage>
        <taxon>Bacteria</taxon>
        <taxon>Bacillati</taxon>
        <taxon>Bacillota</taxon>
        <taxon>Bacilli</taxon>
        <taxon>Bacillales</taxon>
        <taxon>Paenibacillaceae</taxon>
        <taxon>Paenibacillus</taxon>
    </lineage>
</organism>
<dbReference type="InterPro" id="IPR058705">
    <property type="entry name" value="A_ENA"/>
</dbReference>
<dbReference type="RefSeq" id="WP_192024839.1">
    <property type="nucleotide sequence ID" value="NZ_JACYTN010000004.1"/>
</dbReference>
<dbReference type="EMBL" id="JACYTN010000004">
    <property type="protein sequence ID" value="MBD8498457.1"/>
    <property type="molecule type" value="Genomic_DNA"/>
</dbReference>
<accession>A0ABR9AZ27</accession>
<reference evidence="1 2" key="1">
    <citation type="submission" date="2020-09" db="EMBL/GenBank/DDBJ databases">
        <title>Paenibacillus sp. CAU 1523 isolated from sand of Haeundae Beach.</title>
        <authorList>
            <person name="Kim W."/>
        </authorList>
    </citation>
    <scope>NUCLEOTIDE SEQUENCE [LARGE SCALE GENOMIC DNA]</scope>
    <source>
        <strain evidence="1 2">CAU 1523</strain>
    </source>
</reference>